<sequence>MKPSVMVLGVYHMNDRELEPERQAEIRDVVDRLVRFRPTKIAVEVPVKQGDLLQRDYRDYVAGSLDITSVGVLASGFRTSNEVCQLAFRLAERSGHSQIHAIDWMENIGQRGVGDVIDWAAANQPDLHKAMMEDVERLNRHDHAHKTFVQILKDLNDPAFNLFDHQIYIRYFARIGARTDYVGIDWMRWWYQRNLIMYSNIAKLAEGPEDRILAMHGCSHNHLILQFLRESGLFELESPLKYLESDA</sequence>
<dbReference type="InterPro" id="IPR043749">
    <property type="entry name" value="DUF5694"/>
</dbReference>
<dbReference type="KEGG" id="tco:Theco_0801"/>
<dbReference type="Proteomes" id="UP000010795">
    <property type="component" value="Chromosome"/>
</dbReference>
<dbReference type="Pfam" id="PF18950">
    <property type="entry name" value="DUF5694"/>
    <property type="match status" value="1"/>
</dbReference>
<dbReference type="EMBL" id="CP003255">
    <property type="protein sequence ID" value="AGA57000.1"/>
    <property type="molecule type" value="Genomic_DNA"/>
</dbReference>
<name>L0ECW6_THECK</name>
<keyword evidence="2" id="KW-1185">Reference proteome</keyword>
<dbReference type="RefSeq" id="WP_015253759.1">
    <property type="nucleotide sequence ID" value="NC_019897.1"/>
</dbReference>
<evidence type="ECO:0000313" key="2">
    <source>
        <dbReference type="Proteomes" id="UP000010795"/>
    </source>
</evidence>
<dbReference type="AlphaFoldDB" id="L0ECW6"/>
<organism evidence="1 2">
    <name type="scientific">Thermobacillus composti (strain DSM 18247 / JCM 13945 / KWC4)</name>
    <dbReference type="NCBI Taxonomy" id="717605"/>
    <lineage>
        <taxon>Bacteria</taxon>
        <taxon>Bacillati</taxon>
        <taxon>Bacillota</taxon>
        <taxon>Bacilli</taxon>
        <taxon>Bacillales</taxon>
        <taxon>Paenibacillaceae</taxon>
        <taxon>Thermobacillus</taxon>
    </lineage>
</organism>
<dbReference type="HOGENOM" id="CLU_070500_1_1_9"/>
<proteinExistence type="predicted"/>
<dbReference type="eggNOG" id="ENOG5032SV6">
    <property type="taxonomic scope" value="Bacteria"/>
</dbReference>
<reference evidence="2" key="1">
    <citation type="submission" date="2012-01" db="EMBL/GenBank/DDBJ databases">
        <title>Complete sequence of chromosome of Thermobacillus composti KWC4.</title>
        <authorList>
            <person name="Lucas S."/>
            <person name="Han J."/>
            <person name="Lapidus A."/>
            <person name="Cheng J.-F."/>
            <person name="Goodwin L."/>
            <person name="Pitluck S."/>
            <person name="Peters L."/>
            <person name="Ovchinnikova G."/>
            <person name="Teshima H."/>
            <person name="Detter J.C."/>
            <person name="Han C."/>
            <person name="Tapia R."/>
            <person name="Land M."/>
            <person name="Hauser L."/>
            <person name="Kyrpides N."/>
            <person name="Ivanova N."/>
            <person name="Pagani I."/>
            <person name="Anderson I."/>
            <person name="Woyke T."/>
        </authorList>
    </citation>
    <scope>NUCLEOTIDE SEQUENCE [LARGE SCALE GENOMIC DNA]</scope>
    <source>
        <strain evidence="2">DSM 18247 / JCM 13945 / KWC4</strain>
    </source>
</reference>
<dbReference type="STRING" id="717605.Theco_0801"/>
<dbReference type="OrthoDB" id="2080342at2"/>
<gene>
    <name evidence="1" type="ordered locus">Theco_0801</name>
</gene>
<protein>
    <submittedName>
        <fullName evidence="1">Uncharacterized protein</fullName>
    </submittedName>
</protein>
<accession>L0ECW6</accession>
<evidence type="ECO:0000313" key="1">
    <source>
        <dbReference type="EMBL" id="AGA57000.1"/>
    </source>
</evidence>